<dbReference type="Gene3D" id="3.10.580.10">
    <property type="entry name" value="CBS-domain"/>
    <property type="match status" value="1"/>
</dbReference>
<organism evidence="4 5">
    <name type="scientific">Deinococcus psychrotolerans</name>
    <dbReference type="NCBI Taxonomy" id="2489213"/>
    <lineage>
        <taxon>Bacteria</taxon>
        <taxon>Thermotogati</taxon>
        <taxon>Deinococcota</taxon>
        <taxon>Deinococci</taxon>
        <taxon>Deinococcales</taxon>
        <taxon>Deinococcaceae</taxon>
        <taxon>Deinococcus</taxon>
    </lineage>
</organism>
<dbReference type="SUPFAM" id="SSF54631">
    <property type="entry name" value="CBS-domain pair"/>
    <property type="match status" value="1"/>
</dbReference>
<accession>A0A3G8YDR6</accession>
<evidence type="ECO:0000256" key="1">
    <source>
        <dbReference type="ARBA" id="ARBA00022737"/>
    </source>
</evidence>
<reference evidence="4 5" key="1">
    <citation type="submission" date="2018-11" db="EMBL/GenBank/DDBJ databases">
        <title>Deinococcus shelandsis sp. nov., isolated from South Shetland Islands soil of Antarctica.</title>
        <authorList>
            <person name="Tian J."/>
        </authorList>
    </citation>
    <scope>NUCLEOTIDE SEQUENCE [LARGE SCALE GENOMIC DNA]</scope>
    <source>
        <strain evidence="4 5">S14-83T</strain>
    </source>
</reference>
<protein>
    <submittedName>
        <fullName evidence="4">CBS domain-containing protein</fullName>
    </submittedName>
</protein>
<dbReference type="PROSITE" id="PS51371">
    <property type="entry name" value="CBS"/>
    <property type="match status" value="2"/>
</dbReference>
<feature type="domain" description="CBS" evidence="3">
    <location>
        <begin position="72"/>
        <end position="128"/>
    </location>
</feature>
<dbReference type="RefSeq" id="WP_124872171.1">
    <property type="nucleotide sequence ID" value="NZ_CP034183.1"/>
</dbReference>
<evidence type="ECO:0000313" key="4">
    <source>
        <dbReference type="EMBL" id="AZI43498.1"/>
    </source>
</evidence>
<dbReference type="Pfam" id="PF00571">
    <property type="entry name" value="CBS"/>
    <property type="match status" value="2"/>
</dbReference>
<sequence>MTPLRTIMTRDLVTASKDASLKEVAALMADNDIGNVLFMDGDKLVGILTDRDIVVRAVAFGRDSGSLAVDHATADPFSLDVETDITAAAAQMGERQIRRLPVTENGKVVGIVSLGDLSNRANGDADQTALEGISTPTL</sequence>
<dbReference type="AlphaFoldDB" id="A0A3G8YDR6"/>
<keyword evidence="2" id="KW-0129">CBS domain</keyword>
<dbReference type="KEGG" id="dph:EHF33_12715"/>
<gene>
    <name evidence="4" type="ORF">EHF33_12715</name>
</gene>
<keyword evidence="1" id="KW-0677">Repeat</keyword>
<dbReference type="PANTHER" id="PTHR48108">
    <property type="entry name" value="CBS DOMAIN-CONTAINING PROTEIN CBSX2, CHLOROPLASTIC"/>
    <property type="match status" value="1"/>
</dbReference>
<evidence type="ECO:0000256" key="2">
    <source>
        <dbReference type="PROSITE-ProRule" id="PRU00703"/>
    </source>
</evidence>
<dbReference type="InterPro" id="IPR000644">
    <property type="entry name" value="CBS_dom"/>
</dbReference>
<evidence type="ECO:0000313" key="5">
    <source>
        <dbReference type="Proteomes" id="UP000276417"/>
    </source>
</evidence>
<name>A0A3G8YDR6_9DEIO</name>
<dbReference type="SMART" id="SM00116">
    <property type="entry name" value="CBS"/>
    <property type="match status" value="2"/>
</dbReference>
<dbReference type="OrthoDB" id="9802114at2"/>
<proteinExistence type="predicted"/>
<feature type="domain" description="CBS" evidence="3">
    <location>
        <begin position="8"/>
        <end position="64"/>
    </location>
</feature>
<dbReference type="EMBL" id="CP034183">
    <property type="protein sequence ID" value="AZI43498.1"/>
    <property type="molecule type" value="Genomic_DNA"/>
</dbReference>
<dbReference type="PANTHER" id="PTHR48108:SF34">
    <property type="entry name" value="CBS DOMAIN-CONTAINING PROTEIN YHCV"/>
    <property type="match status" value="1"/>
</dbReference>
<dbReference type="Proteomes" id="UP000276417">
    <property type="component" value="Chromosome 1"/>
</dbReference>
<evidence type="ECO:0000259" key="3">
    <source>
        <dbReference type="PROSITE" id="PS51371"/>
    </source>
</evidence>
<dbReference type="InterPro" id="IPR046342">
    <property type="entry name" value="CBS_dom_sf"/>
</dbReference>
<keyword evidence="5" id="KW-1185">Reference proteome</keyword>
<dbReference type="InterPro" id="IPR051462">
    <property type="entry name" value="CBS_domain-containing"/>
</dbReference>
<dbReference type="CDD" id="cd04622">
    <property type="entry name" value="CBS_pair_HRP1_like"/>
    <property type="match status" value="1"/>
</dbReference>